<feature type="chain" id="PRO_5021775219" evidence="1">
    <location>
        <begin position="24"/>
        <end position="125"/>
    </location>
</feature>
<sequence>MTIFRIFLPLATGLAIAVAPAAAHGETAAWTGHYYLQGVMETGSELLLRADGRFQWYLVVGALDLFAQGRWEAKDGNVVLTSEPGNDVPEPAFQTMTLRQEEDGRLIPGGPLGRGVYVRPEHGSD</sequence>
<evidence type="ECO:0000256" key="1">
    <source>
        <dbReference type="SAM" id="SignalP"/>
    </source>
</evidence>
<evidence type="ECO:0000313" key="3">
    <source>
        <dbReference type="Proteomes" id="UP000316624"/>
    </source>
</evidence>
<keyword evidence="3" id="KW-1185">Reference proteome</keyword>
<dbReference type="EMBL" id="VLKK01000008">
    <property type="protein sequence ID" value="TWH92837.1"/>
    <property type="molecule type" value="Genomic_DNA"/>
</dbReference>
<keyword evidence="1" id="KW-0732">Signal</keyword>
<comment type="caution">
    <text evidence="2">The sequence shown here is derived from an EMBL/GenBank/DDBJ whole genome shotgun (WGS) entry which is preliminary data.</text>
</comment>
<name>A0A562KBQ1_SPHWJ</name>
<protein>
    <submittedName>
        <fullName evidence="2">Uncharacterized protein</fullName>
    </submittedName>
</protein>
<accession>A0A562KBQ1</accession>
<proteinExistence type="predicted"/>
<feature type="signal peptide" evidence="1">
    <location>
        <begin position="1"/>
        <end position="23"/>
    </location>
</feature>
<evidence type="ECO:0000313" key="2">
    <source>
        <dbReference type="EMBL" id="TWH92837.1"/>
    </source>
</evidence>
<gene>
    <name evidence="2" type="ORF">IQ35_02498</name>
</gene>
<dbReference type="AlphaFoldDB" id="A0A562KBQ1"/>
<organism evidence="2 3">
    <name type="scientific">Sphingobium wenxiniae (strain DSM 21828 / CGMCC 1.7748 / JZ-1)</name>
    <dbReference type="NCBI Taxonomy" id="595605"/>
    <lineage>
        <taxon>Bacteria</taxon>
        <taxon>Pseudomonadati</taxon>
        <taxon>Pseudomonadota</taxon>
        <taxon>Alphaproteobacteria</taxon>
        <taxon>Sphingomonadales</taxon>
        <taxon>Sphingomonadaceae</taxon>
        <taxon>Sphingobium</taxon>
    </lineage>
</organism>
<dbReference type="Proteomes" id="UP000316624">
    <property type="component" value="Unassembled WGS sequence"/>
</dbReference>
<reference evidence="2 3" key="1">
    <citation type="journal article" date="2015" name="Stand. Genomic Sci.">
        <title>Genomic Encyclopedia of Bacterial and Archaeal Type Strains, Phase III: the genomes of soil and plant-associated and newly described type strains.</title>
        <authorList>
            <person name="Whitman W.B."/>
            <person name="Woyke T."/>
            <person name="Klenk H.P."/>
            <person name="Zhou Y."/>
            <person name="Lilburn T.G."/>
            <person name="Beck B.J."/>
            <person name="De Vos P."/>
            <person name="Vandamme P."/>
            <person name="Eisen J.A."/>
            <person name="Garrity G."/>
            <person name="Hugenholtz P."/>
            <person name="Kyrpides N.C."/>
        </authorList>
    </citation>
    <scope>NUCLEOTIDE SEQUENCE [LARGE SCALE GENOMIC DNA]</scope>
    <source>
        <strain evidence="2 3">CGMCC 1.7748</strain>
    </source>
</reference>
<dbReference type="RefSeq" id="WP_021244180.1">
    <property type="nucleotide sequence ID" value="NZ_JACIIY010000007.1"/>
</dbReference>